<feature type="transmembrane region" description="Helical" evidence="4">
    <location>
        <begin position="6"/>
        <end position="26"/>
    </location>
</feature>
<keyword evidence="7" id="KW-1185">Reference proteome</keyword>
<proteinExistence type="predicted"/>
<keyword evidence="4" id="KW-0472">Membrane</keyword>
<dbReference type="RefSeq" id="WP_263052749.1">
    <property type="nucleotide sequence ID" value="NZ_CP106735.1"/>
</dbReference>
<gene>
    <name evidence="6" type="ORF">N7E81_07900</name>
</gene>
<dbReference type="Proteomes" id="UP001062165">
    <property type="component" value="Chromosome"/>
</dbReference>
<evidence type="ECO:0000313" key="7">
    <source>
        <dbReference type="Proteomes" id="UP001062165"/>
    </source>
</evidence>
<dbReference type="PANTHER" id="PTHR43280:SF29">
    <property type="entry name" value="ARAC-FAMILY TRANSCRIPTIONAL REGULATOR"/>
    <property type="match status" value="1"/>
</dbReference>
<dbReference type="SUPFAM" id="SSF46689">
    <property type="entry name" value="Homeodomain-like"/>
    <property type="match status" value="1"/>
</dbReference>
<feature type="transmembrane region" description="Helical" evidence="4">
    <location>
        <begin position="65"/>
        <end position="85"/>
    </location>
</feature>
<organism evidence="6 7">
    <name type="scientific">Reichenbachiella carrageenanivorans</name>
    <dbReference type="NCBI Taxonomy" id="2979869"/>
    <lineage>
        <taxon>Bacteria</taxon>
        <taxon>Pseudomonadati</taxon>
        <taxon>Bacteroidota</taxon>
        <taxon>Cytophagia</taxon>
        <taxon>Cytophagales</taxon>
        <taxon>Reichenbachiellaceae</taxon>
        <taxon>Reichenbachiella</taxon>
    </lineage>
</organism>
<keyword evidence="2" id="KW-0238">DNA-binding</keyword>
<evidence type="ECO:0000256" key="1">
    <source>
        <dbReference type="ARBA" id="ARBA00023015"/>
    </source>
</evidence>
<reference evidence="6" key="1">
    <citation type="submission" date="2022-10" db="EMBL/GenBank/DDBJ databases">
        <title>Comparative genomics and taxonomic characterization of three novel marine species of genus Reichenbachiella exhibiting antioxidant and polysaccharide degradation activities.</title>
        <authorList>
            <person name="Muhammad N."/>
            <person name="Lee Y.-J."/>
            <person name="Ko J."/>
            <person name="Kim S.-G."/>
        </authorList>
    </citation>
    <scope>NUCLEOTIDE SEQUENCE</scope>
    <source>
        <strain evidence="6">Wsw4-B4</strain>
    </source>
</reference>
<feature type="transmembrane region" description="Helical" evidence="4">
    <location>
        <begin position="165"/>
        <end position="187"/>
    </location>
</feature>
<feature type="domain" description="HTH araC/xylS-type" evidence="5">
    <location>
        <begin position="248"/>
        <end position="353"/>
    </location>
</feature>
<feature type="transmembrane region" description="Helical" evidence="4">
    <location>
        <begin position="97"/>
        <end position="122"/>
    </location>
</feature>
<dbReference type="InterPro" id="IPR009057">
    <property type="entry name" value="Homeodomain-like_sf"/>
</dbReference>
<dbReference type="PROSITE" id="PS01124">
    <property type="entry name" value="HTH_ARAC_FAMILY_2"/>
    <property type="match status" value="1"/>
</dbReference>
<dbReference type="SMART" id="SM00342">
    <property type="entry name" value="HTH_ARAC"/>
    <property type="match status" value="1"/>
</dbReference>
<dbReference type="PROSITE" id="PS00041">
    <property type="entry name" value="HTH_ARAC_FAMILY_1"/>
    <property type="match status" value="1"/>
</dbReference>
<evidence type="ECO:0000256" key="2">
    <source>
        <dbReference type="ARBA" id="ARBA00023125"/>
    </source>
</evidence>
<keyword evidence="4" id="KW-1133">Transmembrane helix</keyword>
<protein>
    <submittedName>
        <fullName evidence="6">Helix-turn-helix transcriptional regulator</fullName>
    </submittedName>
</protein>
<dbReference type="InterPro" id="IPR018060">
    <property type="entry name" value="HTH_AraC"/>
</dbReference>
<keyword evidence="3" id="KW-0804">Transcription</keyword>
<evidence type="ECO:0000256" key="4">
    <source>
        <dbReference type="SAM" id="Phobius"/>
    </source>
</evidence>
<sequence length="360" mass="42046">MLEIISQSLYIWAILQGLMIALAILLNHRLYASKLYVIFFLLAAVETFFQYMYSHSASAYKLTLYMFTYECANLLYGPIVFLALLKNLKKPLIGLKSWLHFIPALIFLIHYFVDFVIPYYPLKFNDWVGTDANIAWLIACAISLLAYFAYAMYLLKNQTYAKFNVLIKPLLIFLMIKGINAIIAALYIPVYTMKFEWYYETLFLKDLVFIGSNSYMIYVTIFLIFKRESIIGDDRSSTHHPAFIEDHKDTISNLEKLMKESQVFVQPDLSKEKLAKMLEVQPYILSRIINEGYGKSFWDYINESRVELAKEMLLKNDEKMLAIAIKCGYNSESVFYKNFRKIAGQTPKKIQAQMRKSEMD</sequence>
<keyword evidence="1" id="KW-0805">Transcription regulation</keyword>
<evidence type="ECO:0000256" key="3">
    <source>
        <dbReference type="ARBA" id="ARBA00023163"/>
    </source>
</evidence>
<feature type="transmembrane region" description="Helical" evidence="4">
    <location>
        <begin position="134"/>
        <end position="153"/>
    </location>
</feature>
<evidence type="ECO:0000313" key="6">
    <source>
        <dbReference type="EMBL" id="UXX81020.1"/>
    </source>
</evidence>
<evidence type="ECO:0000259" key="5">
    <source>
        <dbReference type="PROSITE" id="PS01124"/>
    </source>
</evidence>
<feature type="transmembrane region" description="Helical" evidence="4">
    <location>
        <begin position="207"/>
        <end position="225"/>
    </location>
</feature>
<dbReference type="EMBL" id="CP106735">
    <property type="protein sequence ID" value="UXX81020.1"/>
    <property type="molecule type" value="Genomic_DNA"/>
</dbReference>
<dbReference type="PANTHER" id="PTHR43280">
    <property type="entry name" value="ARAC-FAMILY TRANSCRIPTIONAL REGULATOR"/>
    <property type="match status" value="1"/>
</dbReference>
<dbReference type="Pfam" id="PF12833">
    <property type="entry name" value="HTH_18"/>
    <property type="match status" value="1"/>
</dbReference>
<dbReference type="InterPro" id="IPR018062">
    <property type="entry name" value="HTH_AraC-typ_CS"/>
</dbReference>
<feature type="transmembrane region" description="Helical" evidence="4">
    <location>
        <begin position="35"/>
        <end position="53"/>
    </location>
</feature>
<accession>A0ABY6DB00</accession>
<dbReference type="Gene3D" id="1.10.10.60">
    <property type="entry name" value="Homeodomain-like"/>
    <property type="match status" value="2"/>
</dbReference>
<keyword evidence="4" id="KW-0812">Transmembrane</keyword>
<name>A0ABY6DB00_9BACT</name>